<name>A0A644W531_9ZZZZ</name>
<feature type="transmembrane region" description="Helical" evidence="1">
    <location>
        <begin position="401"/>
        <end position="422"/>
    </location>
</feature>
<accession>A0A644W531</accession>
<proteinExistence type="predicted"/>
<feature type="transmembrane region" description="Helical" evidence="1">
    <location>
        <begin position="475"/>
        <end position="493"/>
    </location>
</feature>
<reference evidence="2" key="1">
    <citation type="submission" date="2019-08" db="EMBL/GenBank/DDBJ databases">
        <authorList>
            <person name="Kucharzyk K."/>
            <person name="Murdoch R.W."/>
            <person name="Higgins S."/>
            <person name="Loffler F."/>
        </authorList>
    </citation>
    <scope>NUCLEOTIDE SEQUENCE</scope>
</reference>
<dbReference type="AlphaFoldDB" id="A0A644W531"/>
<comment type="caution">
    <text evidence="2">The sequence shown here is derived from an EMBL/GenBank/DDBJ whole genome shotgun (WGS) entry which is preliminary data.</text>
</comment>
<feature type="transmembrane region" description="Helical" evidence="1">
    <location>
        <begin position="120"/>
        <end position="143"/>
    </location>
</feature>
<feature type="transmembrane region" description="Helical" evidence="1">
    <location>
        <begin position="499"/>
        <end position="518"/>
    </location>
</feature>
<feature type="transmembrane region" description="Helical" evidence="1">
    <location>
        <begin position="428"/>
        <end position="455"/>
    </location>
</feature>
<feature type="transmembrane region" description="Helical" evidence="1">
    <location>
        <begin position="149"/>
        <end position="177"/>
    </location>
</feature>
<evidence type="ECO:0000313" key="2">
    <source>
        <dbReference type="EMBL" id="MPL98874.1"/>
    </source>
</evidence>
<feature type="transmembrane region" description="Helical" evidence="1">
    <location>
        <begin position="68"/>
        <end position="89"/>
    </location>
</feature>
<keyword evidence="1" id="KW-1133">Transmembrane helix</keyword>
<gene>
    <name evidence="2" type="ORF">SDC9_45084</name>
</gene>
<feature type="transmembrane region" description="Helical" evidence="1">
    <location>
        <begin position="34"/>
        <end position="56"/>
    </location>
</feature>
<dbReference type="EMBL" id="VSSQ01000633">
    <property type="protein sequence ID" value="MPL98874.1"/>
    <property type="molecule type" value="Genomic_DNA"/>
</dbReference>
<keyword evidence="1" id="KW-0812">Transmembrane</keyword>
<evidence type="ECO:0000256" key="1">
    <source>
        <dbReference type="SAM" id="Phobius"/>
    </source>
</evidence>
<feature type="transmembrane region" description="Helical" evidence="1">
    <location>
        <begin position="356"/>
        <end position="380"/>
    </location>
</feature>
<keyword evidence="1" id="KW-0472">Membrane</keyword>
<feature type="transmembrane region" description="Helical" evidence="1">
    <location>
        <begin position="249"/>
        <end position="267"/>
    </location>
</feature>
<organism evidence="2">
    <name type="scientific">bioreactor metagenome</name>
    <dbReference type="NCBI Taxonomy" id="1076179"/>
    <lineage>
        <taxon>unclassified sequences</taxon>
        <taxon>metagenomes</taxon>
        <taxon>ecological metagenomes</taxon>
    </lineage>
</organism>
<feature type="transmembrane region" description="Helical" evidence="1">
    <location>
        <begin position="189"/>
        <end position="207"/>
    </location>
</feature>
<protein>
    <submittedName>
        <fullName evidence="2">Uncharacterized protein</fullName>
    </submittedName>
</protein>
<feature type="transmembrane region" description="Helical" evidence="1">
    <location>
        <begin position="314"/>
        <end position="336"/>
    </location>
</feature>
<sequence>MNKIYILFKTTLINSLGINKIIKEKSKKEKIKNISIFLSIAIAISSLVFSTTISTYHAANELDKMGLLNLQIIMGFILSSLIIFFTSIYKAQGLLFSSKDYDLLMSLPIKRSAILINKMLNLLGLNYFILLFAFLPQAIVYFLKADIQYLYFVYLFFVFIFLPLIPIVLSSFFAFIISYISSKMRYKNLIINIGTILISLIVVVALYNSGNLIQDIIINSKSLAEGISNIYPPSIYATRALVSLSLKDLLVFISISLLVFAIFIFIFSKSFKIINSKLQESFSKSNYKLGDINTSSQIVSLIKKEIKRYFSTPIYVLNTIIGPIMIIAAAVATLLFGKDMLFKISEINFSEELIPLFTISLVCGILSISCTTNSSISLEGKNLWILKSSPIKAIDIFKSKIALNLILILPATIVSDIIFFTALKLSLINVLALLLITSIYSFIVSILGLIINLYFPKLNWTTETSVVKQGASVMIQMLLSAAIVAIPTIIFILTDIKNYNLFIITIIIYLSVILIVLWKSLNIVGVKLFNKL</sequence>